<evidence type="ECO:0000256" key="3">
    <source>
        <dbReference type="ARBA" id="ARBA00009991"/>
    </source>
</evidence>
<evidence type="ECO:0000256" key="18">
    <source>
        <dbReference type="SAM" id="Phobius"/>
    </source>
</evidence>
<evidence type="ECO:0000256" key="1">
    <source>
        <dbReference type="ARBA" id="ARBA00004167"/>
    </source>
</evidence>
<dbReference type="Pfam" id="PF04376">
    <property type="entry name" value="ATE_N"/>
    <property type="match status" value="1"/>
</dbReference>
<dbReference type="InterPro" id="IPR011009">
    <property type="entry name" value="Kinase-like_dom_sf"/>
</dbReference>
<dbReference type="InterPro" id="IPR007471">
    <property type="entry name" value="N-end_Aminoacyl_Trfase_N"/>
</dbReference>
<keyword evidence="14" id="KW-0325">Glycoprotein</keyword>
<evidence type="ECO:0000256" key="10">
    <source>
        <dbReference type="ARBA" id="ARBA00022777"/>
    </source>
</evidence>
<dbReference type="FunFam" id="3.80.10.10:FF:000111">
    <property type="entry name" value="LRR receptor-like serine/threonine-protein kinase ERECTA"/>
    <property type="match status" value="1"/>
</dbReference>
<dbReference type="Pfam" id="PF00069">
    <property type="entry name" value="Pkinase"/>
    <property type="match status" value="1"/>
</dbReference>
<dbReference type="PROSITE" id="PS00108">
    <property type="entry name" value="PROTEIN_KINASE_ST"/>
    <property type="match status" value="1"/>
</dbReference>
<dbReference type="AlphaFoldDB" id="A0AAW2RPR5"/>
<dbReference type="Pfam" id="PF04377">
    <property type="entry name" value="ATE_C"/>
    <property type="match status" value="1"/>
</dbReference>
<dbReference type="PROSITE" id="PS50011">
    <property type="entry name" value="PROTEIN_KINASE_DOM"/>
    <property type="match status" value="1"/>
</dbReference>
<dbReference type="PROSITE" id="PS51450">
    <property type="entry name" value="LRR"/>
    <property type="match status" value="1"/>
</dbReference>
<dbReference type="SMART" id="SM00220">
    <property type="entry name" value="S_TKc"/>
    <property type="match status" value="1"/>
</dbReference>
<evidence type="ECO:0000256" key="15">
    <source>
        <dbReference type="ARBA" id="ARBA00023315"/>
    </source>
</evidence>
<keyword evidence="15" id="KW-0012">Acyltransferase</keyword>
<keyword evidence="12 18" id="KW-1133">Transmembrane helix</keyword>
<dbReference type="InterPro" id="IPR007472">
    <property type="entry name" value="N-end_Aminoacyl_Trfase_C"/>
</dbReference>
<dbReference type="GO" id="GO:0005524">
    <property type="term" value="F:ATP binding"/>
    <property type="evidence" value="ECO:0007669"/>
    <property type="project" value="UniProtKB-UniRule"/>
</dbReference>
<keyword evidence="13 18" id="KW-0472">Membrane</keyword>
<dbReference type="InterPro" id="IPR008271">
    <property type="entry name" value="Ser/Thr_kinase_AS"/>
</dbReference>
<evidence type="ECO:0000256" key="14">
    <source>
        <dbReference type="ARBA" id="ARBA00023180"/>
    </source>
</evidence>
<dbReference type="InterPro" id="IPR001611">
    <property type="entry name" value="Leu-rich_rpt"/>
</dbReference>
<keyword evidence="9 16" id="KW-0547">Nucleotide-binding</keyword>
<evidence type="ECO:0000256" key="7">
    <source>
        <dbReference type="ARBA" id="ARBA00022692"/>
    </source>
</evidence>
<reference evidence="20" key="2">
    <citation type="journal article" date="2024" name="Plant">
        <title>Genomic evolution and insights into agronomic trait innovations of Sesamum species.</title>
        <authorList>
            <person name="Miao H."/>
            <person name="Wang L."/>
            <person name="Qu L."/>
            <person name="Liu H."/>
            <person name="Sun Y."/>
            <person name="Le M."/>
            <person name="Wang Q."/>
            <person name="Wei S."/>
            <person name="Zheng Y."/>
            <person name="Lin W."/>
            <person name="Duan Y."/>
            <person name="Cao H."/>
            <person name="Xiong S."/>
            <person name="Wang X."/>
            <person name="Wei L."/>
            <person name="Li C."/>
            <person name="Ma Q."/>
            <person name="Ju M."/>
            <person name="Zhao R."/>
            <person name="Li G."/>
            <person name="Mu C."/>
            <person name="Tian Q."/>
            <person name="Mei H."/>
            <person name="Zhang T."/>
            <person name="Gao T."/>
            <person name="Zhang H."/>
        </authorList>
    </citation>
    <scope>NUCLEOTIDE SEQUENCE</scope>
    <source>
        <strain evidence="20">KEN8</strain>
    </source>
</reference>
<dbReference type="InterPro" id="IPR030700">
    <property type="entry name" value="N-end_Aminoacyl_Trfase"/>
</dbReference>
<dbReference type="GO" id="GO:0004672">
    <property type="term" value="F:protein kinase activity"/>
    <property type="evidence" value="ECO:0007669"/>
    <property type="project" value="InterPro"/>
</dbReference>
<dbReference type="GO" id="GO:0051707">
    <property type="term" value="P:response to other organism"/>
    <property type="evidence" value="ECO:0007669"/>
    <property type="project" value="UniProtKB-ARBA"/>
</dbReference>
<dbReference type="InterPro" id="IPR016181">
    <property type="entry name" value="Acyl_CoA_acyltransferase"/>
</dbReference>
<dbReference type="EC" id="2.3.2.8" evidence="4"/>
<keyword evidence="8" id="KW-0677">Repeat</keyword>
<evidence type="ECO:0000256" key="4">
    <source>
        <dbReference type="ARBA" id="ARBA00012025"/>
    </source>
</evidence>
<dbReference type="SUPFAM" id="SSF55729">
    <property type="entry name" value="Acyl-CoA N-acyltransferases (Nat)"/>
    <property type="match status" value="1"/>
</dbReference>
<evidence type="ECO:0000256" key="8">
    <source>
        <dbReference type="ARBA" id="ARBA00022737"/>
    </source>
</evidence>
<proteinExistence type="inferred from homology"/>
<feature type="domain" description="Protein kinase" evidence="19">
    <location>
        <begin position="282"/>
        <end position="643"/>
    </location>
</feature>
<dbReference type="Gene3D" id="3.30.200.20">
    <property type="entry name" value="Phosphorylase Kinase, domain 1"/>
    <property type="match status" value="1"/>
</dbReference>
<protein>
    <recommendedName>
        <fullName evidence="4">arginyltransferase</fullName>
        <ecNumber evidence="4">2.3.2.8</ecNumber>
    </recommendedName>
</protein>
<name>A0AAW2RPR5_9LAMI</name>
<evidence type="ECO:0000256" key="17">
    <source>
        <dbReference type="SAM" id="MobiDB-lite"/>
    </source>
</evidence>
<dbReference type="SUPFAM" id="SSF56112">
    <property type="entry name" value="Protein kinase-like (PK-like)"/>
    <property type="match status" value="1"/>
</dbReference>
<dbReference type="PROSITE" id="PS00107">
    <property type="entry name" value="PROTEIN_KINASE_ATP"/>
    <property type="match status" value="1"/>
</dbReference>
<dbReference type="SUPFAM" id="SSF52058">
    <property type="entry name" value="L domain-like"/>
    <property type="match status" value="1"/>
</dbReference>
<sequence>MNRNRFSGRIPSTIGNLTKLFELRLDGNTLDTSIPSTLANCQQLQLLNLSDNHLSGPVPIQIFTLSSLTVTFNLAQNFLSGTLPLDVGNFVNLKELDLSDNELSGSIPHSLGRCLSLEHVYLQCNSLNGSIPSSLSSLKGLQDLDLSRNNLTGSIPQFLQDFLFLQYLNLSYNQFQGQVPKNGAFANRSAVSLVGNGDLCGGSIELELPPCSVPTNPVGRNKSYLKVVIAAVSGVFGTAGLLYIAISCILKRSRARSSLTFPSSDWNSNFSYRELEKATSGFSSDNLVGTGSFALVYKGLQSQDRRPIAVKVLRIQEKGISKIYMAECEALSNIRHRNLVKVLGCCSDVDSAGRDFKAIVLDFMPNGSLEQWLHPEERNVNAVNDLNIFQRLSIAIDVASALEYLHYCCHIPIAHCDLKPGNVLLDNDLCAHLSDFGLAKFLRKREDVCGQAQSSSVGIRGSVGYVAPEYGMGGAVSISGDVYSYDRIGEDRAMAEAKKMRSEASSTSGSGGNGGRGESVVMDVGRRKSTCGYCKSGARTSISHGLWAHSLTVDHYQALLDRGWRRSGCFLYKPDMEKTCCPSYTIRLKASDFVPSKEQIRVSKRMQRFLDGTLDVKKTDKLTDELNTSGGSCSTANNEDTSFAAMESSVVDCKGKDKADQLMRFLSDEIDNTVQLFIKSGEFSSDQLPKASVKKVAPAKRKLQAENSEELIFSCNIAFQIAATVKRLKKDAKPTKSSEHDVGGKGASGDLSSKMIAEILAGHLKQPTEFCGLLVRACNGHINFYSATQQMDLVEVGGVLESSPTANCANDKHLKKSCRGPQGQHRRFEIRLKRSSFDYEEYSLYRKYQLIVHNDTPDHVTESSYKRFLVDTPLVHIEPNDDNAVPPCGYGSFHQQYLVDGKLIAVGVIDILPKCLSSKYLFWDPDLAFLSLGKYSALEEIRWVSENQVHCPSLQYYYLGYYIHSCSKMRYKAAYRPSELLCPLRFQWVPYDIAKPFLDRRKYVVLSDYSTLQNGGLLPQDVLVNMEEQQNDFAQEASNDVSINEEEMAEVDSDLSDDESDSEAGAATSLALEDVDLSNVLFGVRGARLRYKDLQHAFDPSQRRFMENQLQRYVRVVGTELSKQMVYNLG</sequence>
<keyword evidence="7 18" id="KW-0812">Transmembrane</keyword>
<feature type="transmembrane region" description="Helical" evidence="18">
    <location>
        <begin position="224"/>
        <end position="246"/>
    </location>
</feature>
<evidence type="ECO:0000256" key="5">
    <source>
        <dbReference type="ARBA" id="ARBA00022614"/>
    </source>
</evidence>
<keyword evidence="10" id="KW-0418">Kinase</keyword>
<comment type="similarity">
    <text evidence="2">Belongs to the RLP family.</text>
</comment>
<dbReference type="Gene3D" id="1.10.510.10">
    <property type="entry name" value="Transferase(Phosphotransferase) domain 1"/>
    <property type="match status" value="1"/>
</dbReference>
<comment type="subcellular location">
    <subcellularLocation>
        <location evidence="1">Membrane</location>
        <topology evidence="1">Single-pass membrane protein</topology>
    </subcellularLocation>
</comment>
<dbReference type="PANTHER" id="PTHR21367:SF1">
    <property type="entry name" value="ARGINYL-TRNA--PROTEIN TRANSFERASE 1"/>
    <property type="match status" value="1"/>
</dbReference>
<dbReference type="InterPro" id="IPR003591">
    <property type="entry name" value="Leu-rich_rpt_typical-subtyp"/>
</dbReference>
<dbReference type="SMART" id="SM00369">
    <property type="entry name" value="LRR_TYP"/>
    <property type="match status" value="4"/>
</dbReference>
<dbReference type="PANTHER" id="PTHR21367">
    <property type="entry name" value="ARGININE-TRNA-PROTEIN TRANSFERASE 1"/>
    <property type="match status" value="1"/>
</dbReference>
<accession>A0AAW2RPR5</accession>
<evidence type="ECO:0000256" key="9">
    <source>
        <dbReference type="ARBA" id="ARBA00022741"/>
    </source>
</evidence>
<evidence type="ECO:0000313" key="20">
    <source>
        <dbReference type="EMBL" id="KAL0382114.1"/>
    </source>
</evidence>
<comment type="similarity">
    <text evidence="3">Belongs to the R-transferase family.</text>
</comment>
<dbReference type="GO" id="GO:0004057">
    <property type="term" value="F:arginyl-tRNA--protein transferase activity"/>
    <property type="evidence" value="ECO:0007669"/>
    <property type="project" value="UniProtKB-EC"/>
</dbReference>
<dbReference type="InterPro" id="IPR017441">
    <property type="entry name" value="Protein_kinase_ATP_BS"/>
</dbReference>
<dbReference type="Gene3D" id="3.80.10.10">
    <property type="entry name" value="Ribonuclease Inhibitor"/>
    <property type="match status" value="1"/>
</dbReference>
<evidence type="ECO:0000256" key="11">
    <source>
        <dbReference type="ARBA" id="ARBA00022840"/>
    </source>
</evidence>
<gene>
    <name evidence="20" type="ORF">Scaly_0498700</name>
</gene>
<keyword evidence="11 16" id="KW-0067">ATP-binding</keyword>
<dbReference type="GO" id="GO:0006952">
    <property type="term" value="P:defense response"/>
    <property type="evidence" value="ECO:0007669"/>
    <property type="project" value="UniProtKB-ARBA"/>
</dbReference>
<dbReference type="GO" id="GO:0016020">
    <property type="term" value="C:membrane"/>
    <property type="evidence" value="ECO:0007669"/>
    <property type="project" value="UniProtKB-SubCell"/>
</dbReference>
<evidence type="ECO:0000256" key="12">
    <source>
        <dbReference type="ARBA" id="ARBA00022989"/>
    </source>
</evidence>
<keyword evidence="5" id="KW-0433">Leucine-rich repeat</keyword>
<organism evidence="20">
    <name type="scientific">Sesamum calycinum</name>
    <dbReference type="NCBI Taxonomy" id="2727403"/>
    <lineage>
        <taxon>Eukaryota</taxon>
        <taxon>Viridiplantae</taxon>
        <taxon>Streptophyta</taxon>
        <taxon>Embryophyta</taxon>
        <taxon>Tracheophyta</taxon>
        <taxon>Spermatophyta</taxon>
        <taxon>Magnoliopsida</taxon>
        <taxon>eudicotyledons</taxon>
        <taxon>Gunneridae</taxon>
        <taxon>Pentapetalae</taxon>
        <taxon>asterids</taxon>
        <taxon>lamiids</taxon>
        <taxon>Lamiales</taxon>
        <taxon>Pedaliaceae</taxon>
        <taxon>Sesamum</taxon>
    </lineage>
</organism>
<dbReference type="GO" id="GO:0005737">
    <property type="term" value="C:cytoplasm"/>
    <property type="evidence" value="ECO:0007669"/>
    <property type="project" value="TreeGrafter"/>
</dbReference>
<dbReference type="InterPro" id="IPR000719">
    <property type="entry name" value="Prot_kinase_dom"/>
</dbReference>
<dbReference type="FunFam" id="3.80.10.10:FF:000383">
    <property type="entry name" value="Leucine-rich repeat receptor protein kinase EMS1"/>
    <property type="match status" value="1"/>
</dbReference>
<feature type="binding site" evidence="16">
    <location>
        <position position="311"/>
    </location>
    <ligand>
        <name>ATP</name>
        <dbReference type="ChEBI" id="CHEBI:30616"/>
    </ligand>
</feature>
<comment type="caution">
    <text evidence="20">The sequence shown here is derived from an EMBL/GenBank/DDBJ whole genome shotgun (WGS) entry which is preliminary data.</text>
</comment>
<reference evidence="20" key="1">
    <citation type="submission" date="2020-06" db="EMBL/GenBank/DDBJ databases">
        <authorList>
            <person name="Li T."/>
            <person name="Hu X."/>
            <person name="Zhang T."/>
            <person name="Song X."/>
            <person name="Zhang H."/>
            <person name="Dai N."/>
            <person name="Sheng W."/>
            <person name="Hou X."/>
            <person name="Wei L."/>
        </authorList>
    </citation>
    <scope>NUCLEOTIDE SEQUENCE</scope>
    <source>
        <strain evidence="20">KEN8</strain>
        <tissue evidence="20">Leaf</tissue>
    </source>
</reference>
<evidence type="ECO:0000256" key="16">
    <source>
        <dbReference type="PROSITE-ProRule" id="PRU10141"/>
    </source>
</evidence>
<evidence type="ECO:0000256" key="13">
    <source>
        <dbReference type="ARBA" id="ARBA00023136"/>
    </source>
</evidence>
<dbReference type="InterPro" id="IPR032675">
    <property type="entry name" value="LRR_dom_sf"/>
</dbReference>
<evidence type="ECO:0000259" key="19">
    <source>
        <dbReference type="PROSITE" id="PS50011"/>
    </source>
</evidence>
<keyword evidence="6 20" id="KW-0808">Transferase</keyword>
<feature type="region of interest" description="Disordered" evidence="17">
    <location>
        <begin position="496"/>
        <end position="520"/>
    </location>
</feature>
<evidence type="ECO:0000256" key="2">
    <source>
        <dbReference type="ARBA" id="ARBA00009592"/>
    </source>
</evidence>
<dbReference type="Pfam" id="PF00560">
    <property type="entry name" value="LRR_1"/>
    <property type="match status" value="2"/>
</dbReference>
<evidence type="ECO:0000256" key="6">
    <source>
        <dbReference type="ARBA" id="ARBA00022679"/>
    </source>
</evidence>
<dbReference type="Pfam" id="PF13855">
    <property type="entry name" value="LRR_8"/>
    <property type="match status" value="1"/>
</dbReference>
<dbReference type="EMBL" id="JACGWM010000003">
    <property type="protein sequence ID" value="KAL0382114.1"/>
    <property type="molecule type" value="Genomic_DNA"/>
</dbReference>
<dbReference type="PRINTS" id="PR00019">
    <property type="entry name" value="LEURICHRPT"/>
</dbReference>